<dbReference type="Proteomes" id="UP001150904">
    <property type="component" value="Unassembled WGS sequence"/>
</dbReference>
<dbReference type="InterPro" id="IPR005198">
    <property type="entry name" value="Glyco_hydro_76"/>
</dbReference>
<dbReference type="AlphaFoldDB" id="A0A9W9JPG0"/>
<gene>
    <name evidence="1" type="ORF">N7498_007148</name>
</gene>
<evidence type="ECO:0000313" key="1">
    <source>
        <dbReference type="EMBL" id="KAJ5198031.1"/>
    </source>
</evidence>
<dbReference type="Pfam" id="PF03663">
    <property type="entry name" value="Glyco_hydro_76"/>
    <property type="match status" value="1"/>
</dbReference>
<sequence>MMRYYQTSNQGLWGDNAWWQSAILMTSLADISSLDSGYNGTYFGTYATTYTKAPTYGGYSGFIDSYDDDEGWWGIAWMTVYDLTKSPDYLNLAISLYNDISKYKSPCGGIYWEKGGTYLASIANELYITLAAGLANRVSMDQKQSYLDSAMSVWDWFFNVGVIGDDWLVVDGVDVTTCQVNNTAKWSYNQGVILSAAVELHAATGNSTYLDLAGNIAQATTAKGSTFTGNNGVITDCASGCDDDSAMFKGPLFRGLRQLQLADPHDDWVSWLTTNAQAVWHNDLNITNVNGLSECNTGYDFNGPMSPVNEITQGAALDALVAAWAVTS</sequence>
<dbReference type="OrthoDB" id="9984024at2759"/>
<dbReference type="PANTHER" id="PTHR47791">
    <property type="entry name" value="MEIOTICALLY UP-REGULATED GENE 191 PROTEIN"/>
    <property type="match status" value="1"/>
</dbReference>
<keyword evidence="2" id="KW-1185">Reference proteome</keyword>
<accession>A0A9W9JPG0</accession>
<evidence type="ECO:0000313" key="2">
    <source>
        <dbReference type="Proteomes" id="UP001150904"/>
    </source>
</evidence>
<protein>
    <recommendedName>
        <fullName evidence="3">Mannan endo-1,6-alpha-mannosidase</fullName>
    </recommendedName>
</protein>
<evidence type="ECO:0008006" key="3">
    <source>
        <dbReference type="Google" id="ProtNLM"/>
    </source>
</evidence>
<dbReference type="GeneID" id="83181511"/>
<proteinExistence type="predicted"/>
<dbReference type="InterPro" id="IPR008928">
    <property type="entry name" value="6-hairpin_glycosidase_sf"/>
</dbReference>
<reference evidence="1" key="2">
    <citation type="journal article" date="2023" name="IMA Fungus">
        <title>Comparative genomic study of the Penicillium genus elucidates a diverse pangenome and 15 lateral gene transfer events.</title>
        <authorList>
            <person name="Petersen C."/>
            <person name="Sorensen T."/>
            <person name="Nielsen M.R."/>
            <person name="Sondergaard T.E."/>
            <person name="Sorensen J.L."/>
            <person name="Fitzpatrick D.A."/>
            <person name="Frisvad J.C."/>
            <person name="Nielsen K.L."/>
        </authorList>
    </citation>
    <scope>NUCLEOTIDE SEQUENCE</scope>
    <source>
        <strain evidence="1">IBT 15544</strain>
    </source>
</reference>
<dbReference type="InterPro" id="IPR053169">
    <property type="entry name" value="MUG_Protein"/>
</dbReference>
<organism evidence="1 2">
    <name type="scientific">Penicillium cinerascens</name>
    <dbReference type="NCBI Taxonomy" id="70096"/>
    <lineage>
        <taxon>Eukaryota</taxon>
        <taxon>Fungi</taxon>
        <taxon>Dikarya</taxon>
        <taxon>Ascomycota</taxon>
        <taxon>Pezizomycotina</taxon>
        <taxon>Eurotiomycetes</taxon>
        <taxon>Eurotiomycetidae</taxon>
        <taxon>Eurotiales</taxon>
        <taxon>Aspergillaceae</taxon>
        <taxon>Penicillium</taxon>
    </lineage>
</organism>
<dbReference type="PANTHER" id="PTHR47791:SF1">
    <property type="entry name" value="ENDO MANNANASE, GH76 FAMILY (EUROFUNG)"/>
    <property type="match status" value="1"/>
</dbReference>
<dbReference type="Gene3D" id="1.50.10.20">
    <property type="match status" value="1"/>
</dbReference>
<name>A0A9W9JPG0_9EURO</name>
<comment type="caution">
    <text evidence="1">The sequence shown here is derived from an EMBL/GenBank/DDBJ whole genome shotgun (WGS) entry which is preliminary data.</text>
</comment>
<dbReference type="EMBL" id="JAPQKR010000014">
    <property type="protein sequence ID" value="KAJ5198031.1"/>
    <property type="molecule type" value="Genomic_DNA"/>
</dbReference>
<dbReference type="SUPFAM" id="SSF48208">
    <property type="entry name" value="Six-hairpin glycosidases"/>
    <property type="match status" value="1"/>
</dbReference>
<reference evidence="1" key="1">
    <citation type="submission" date="2022-12" db="EMBL/GenBank/DDBJ databases">
        <authorList>
            <person name="Petersen C."/>
        </authorList>
    </citation>
    <scope>NUCLEOTIDE SEQUENCE</scope>
    <source>
        <strain evidence="1">IBT 15544</strain>
    </source>
</reference>
<dbReference type="GO" id="GO:0005975">
    <property type="term" value="P:carbohydrate metabolic process"/>
    <property type="evidence" value="ECO:0007669"/>
    <property type="project" value="InterPro"/>
</dbReference>
<dbReference type="RefSeq" id="XP_058306459.1">
    <property type="nucleotide sequence ID" value="XM_058454210.1"/>
</dbReference>